<evidence type="ECO:0000256" key="3">
    <source>
        <dbReference type="ARBA" id="ARBA00022723"/>
    </source>
</evidence>
<evidence type="ECO:0000256" key="4">
    <source>
        <dbReference type="ARBA" id="ARBA00022801"/>
    </source>
</evidence>
<keyword evidence="6 9" id="KW-0482">Metalloprotease</keyword>
<dbReference type="InterPro" id="IPR001567">
    <property type="entry name" value="Pept_M3A_M3B_dom"/>
</dbReference>
<protein>
    <recommendedName>
        <fullName evidence="8">oligopeptidase A</fullName>
        <ecNumber evidence="8">3.4.24.70</ecNumber>
    </recommendedName>
</protein>
<gene>
    <name evidence="12" type="ORF">ACFSQZ_06695</name>
</gene>
<feature type="domain" description="Peptidase M3A/M3B catalytic" evidence="10">
    <location>
        <begin position="228"/>
        <end position="691"/>
    </location>
</feature>
<proteinExistence type="inferred from homology"/>
<dbReference type="InterPro" id="IPR034005">
    <property type="entry name" value="M3A_DCP"/>
</dbReference>
<reference evidence="13" key="1">
    <citation type="journal article" date="2019" name="Int. J. Syst. Evol. Microbiol.">
        <title>The Global Catalogue of Microorganisms (GCM) 10K type strain sequencing project: providing services to taxonomists for standard genome sequencing and annotation.</title>
        <authorList>
            <consortium name="The Broad Institute Genomics Platform"/>
            <consortium name="The Broad Institute Genome Sequencing Center for Infectious Disease"/>
            <person name="Wu L."/>
            <person name="Ma J."/>
        </authorList>
    </citation>
    <scope>NUCLEOTIDE SEQUENCE [LARGE SCALE GENOMIC DNA]</scope>
    <source>
        <strain evidence="13">JCM 16545</strain>
    </source>
</reference>
<evidence type="ECO:0000256" key="7">
    <source>
        <dbReference type="ARBA" id="ARBA00024603"/>
    </source>
</evidence>
<dbReference type="PANTHER" id="PTHR43660:SF1">
    <property type="entry name" value="DIPEPTIDYL CARBOXYPEPTIDASE"/>
    <property type="match status" value="1"/>
</dbReference>
<comment type="caution">
    <text evidence="12">The sequence shown here is derived from an EMBL/GenBank/DDBJ whole genome shotgun (WGS) entry which is preliminary data.</text>
</comment>
<evidence type="ECO:0000313" key="12">
    <source>
        <dbReference type="EMBL" id="MFD2276148.1"/>
    </source>
</evidence>
<evidence type="ECO:0000313" key="13">
    <source>
        <dbReference type="Proteomes" id="UP001597297"/>
    </source>
</evidence>
<dbReference type="EMBL" id="JBHUJC010000020">
    <property type="protein sequence ID" value="MFD2276148.1"/>
    <property type="molecule type" value="Genomic_DNA"/>
</dbReference>
<comment type="similarity">
    <text evidence="1 9">Belongs to the peptidase M3 family.</text>
</comment>
<evidence type="ECO:0000259" key="10">
    <source>
        <dbReference type="Pfam" id="PF01432"/>
    </source>
</evidence>
<dbReference type="Pfam" id="PF01432">
    <property type="entry name" value="Peptidase_M3"/>
    <property type="match status" value="1"/>
</dbReference>
<dbReference type="Pfam" id="PF19310">
    <property type="entry name" value="TOP_N"/>
    <property type="match status" value="1"/>
</dbReference>
<keyword evidence="2 9" id="KW-0645">Protease</keyword>
<evidence type="ECO:0000256" key="1">
    <source>
        <dbReference type="ARBA" id="ARBA00006040"/>
    </source>
</evidence>
<dbReference type="InterPro" id="IPR045090">
    <property type="entry name" value="Pept_M3A_M3B"/>
</dbReference>
<evidence type="ECO:0000256" key="8">
    <source>
        <dbReference type="ARBA" id="ARBA00026100"/>
    </source>
</evidence>
<dbReference type="Gene3D" id="3.40.390.10">
    <property type="entry name" value="Collagenase (Catalytic Domain)"/>
    <property type="match status" value="1"/>
</dbReference>
<keyword evidence="3 9" id="KW-0479">Metal-binding</keyword>
<keyword evidence="4 9" id="KW-0378">Hydrolase</keyword>
<keyword evidence="5 9" id="KW-0862">Zinc</keyword>
<dbReference type="Gene3D" id="1.10.1370.10">
    <property type="entry name" value="Neurolysin, domain 3"/>
    <property type="match status" value="1"/>
</dbReference>
<dbReference type="SUPFAM" id="SSF55486">
    <property type="entry name" value="Metalloproteases ('zincins'), catalytic domain"/>
    <property type="match status" value="1"/>
</dbReference>
<name>A0ABW5E2E7_9BACT</name>
<comment type="cofactor">
    <cofactor evidence="9">
        <name>Zn(2+)</name>
        <dbReference type="ChEBI" id="CHEBI:29105"/>
    </cofactor>
    <text evidence="9">Binds 1 zinc ion.</text>
</comment>
<organism evidence="12 13">
    <name type="scientific">Rubritalea spongiae</name>
    <dbReference type="NCBI Taxonomy" id="430797"/>
    <lineage>
        <taxon>Bacteria</taxon>
        <taxon>Pseudomonadati</taxon>
        <taxon>Verrucomicrobiota</taxon>
        <taxon>Verrucomicrobiia</taxon>
        <taxon>Verrucomicrobiales</taxon>
        <taxon>Rubritaleaceae</taxon>
        <taxon>Rubritalea</taxon>
    </lineage>
</organism>
<accession>A0ABW5E2E7</accession>
<dbReference type="RefSeq" id="WP_377094517.1">
    <property type="nucleotide sequence ID" value="NZ_JBHSJM010000001.1"/>
</dbReference>
<dbReference type="Gene3D" id="1.20.1050.40">
    <property type="entry name" value="Endopeptidase. Chain P, domain 1"/>
    <property type="match status" value="1"/>
</dbReference>
<dbReference type="EC" id="3.4.24.70" evidence="8"/>
<dbReference type="InterPro" id="IPR024079">
    <property type="entry name" value="MetalloPept_cat_dom_sf"/>
</dbReference>
<dbReference type="InterPro" id="IPR024077">
    <property type="entry name" value="Neurolysin/TOP_dom2"/>
</dbReference>
<evidence type="ECO:0000259" key="11">
    <source>
        <dbReference type="Pfam" id="PF19310"/>
    </source>
</evidence>
<evidence type="ECO:0000256" key="6">
    <source>
        <dbReference type="ARBA" id="ARBA00023049"/>
    </source>
</evidence>
<dbReference type="InterPro" id="IPR024080">
    <property type="entry name" value="Neurolysin/TOP_N"/>
</dbReference>
<dbReference type="PANTHER" id="PTHR43660">
    <property type="entry name" value="DIPEPTIDYL CARBOXYPEPTIDASE"/>
    <property type="match status" value="1"/>
</dbReference>
<sequence>MQYPFLTDAYHIPWSFLTPDHIESDITKALELAEQRLDAIRKLDVSAVTYENTFGALENAAQELERGWGRLSHLDSVNDNPEQRAGMNAMLPKVSAFYSQISLDADIWKALKAFSESPSMTELSSVKKRFVEETCADFIQAGADLPDEKKKEVADIDAELSQKTKKFSENVLDSTNAWELIIHDESRLSGLPEMAKESARLDALQHGHGSEDAPKYRFTLQYPSMGPVLQYADDDALRKEIWAANGTIGRDGEYDNTELIWEILELRQRKAEILGHASFPDLILQRRMAKSGNAALEFTEDLHQRIKGQFLKDTQELQEYKAEKTGSDSGPLEPWETGYWAEKRRKEQYDFDDEALRPYFPVDQVMDGMFSITSKLFGIRIEQCAVVHGREEEGKVQVWHEDCKFYDVFDAESNELLGSFYADWHPRSTKRGGAWMNSLKTGGPLDNGKREPHLGLMIGNMTKPVGNKPALLDHREVETIFHEFGHLLHHLLGDVEVRSLSGTNVPWDFVELPSQIMENFCWDRESLDMFAKHYETGETIPEELFQKMVAAKNYMSASGFMRQLSLGKLDLELHQNFKNYKGRDLDEVDAAILKDYKAPLATESPTIARRFSHLFSGPVAYASGYYSYKWAEVLDADAFTRFQEEGILNTETGMSFRREVLSRGNSRPVDESYRAFMSRDPELTPLLERAGLA</sequence>
<evidence type="ECO:0000256" key="5">
    <source>
        <dbReference type="ARBA" id="ARBA00022833"/>
    </source>
</evidence>
<keyword evidence="13" id="KW-1185">Reference proteome</keyword>
<comment type="catalytic activity">
    <reaction evidence="7">
        <text>Hydrolysis of oligopeptides, with broad specificity. Gly or Ala commonly occur as P1 or P1' residues, but more distant residues are also important, as is shown by the fact that Z-Gly-Pro-Gly-|-Gly-Pro-Ala is cleaved, but not Z-(Gly)(5).</text>
        <dbReference type="EC" id="3.4.24.70"/>
    </reaction>
</comment>
<feature type="domain" description="Oligopeptidase A N-terminal" evidence="11">
    <location>
        <begin position="47"/>
        <end position="150"/>
    </location>
</feature>
<dbReference type="Proteomes" id="UP001597297">
    <property type="component" value="Unassembled WGS sequence"/>
</dbReference>
<dbReference type="InterPro" id="IPR045666">
    <property type="entry name" value="OpdA_N"/>
</dbReference>
<dbReference type="CDD" id="cd06456">
    <property type="entry name" value="M3A_DCP"/>
    <property type="match status" value="1"/>
</dbReference>
<evidence type="ECO:0000256" key="9">
    <source>
        <dbReference type="RuleBase" id="RU003435"/>
    </source>
</evidence>
<evidence type="ECO:0000256" key="2">
    <source>
        <dbReference type="ARBA" id="ARBA00022670"/>
    </source>
</evidence>